<name>A0A812D3P5_ACAPH</name>
<sequence>MRGCCDVLRWAPVVFITAVAAWSYYAYVIQMCLFTVKSVPEKVLYIIFYHPLLFIFLWSYWQTIFTPTGKVPKDFYLSKQELEIFERETNEERQREMLLQYAKQLPLQNRTMSGAPRYCEKCKCLKPDRCHHCSVCSACVLKMDHHCPWVNNCVGFTNYKYFVLFLGYSLLYCLYVAATSLQYFIEFWTANETGHTASRLHILFLFFASVMFGLSLISLFGYHIFLILHNRTTLEAFRAPIFQTGPDKDGFSLGKSSNFIQVFGEEKFKGVLPLFTSIGDGVSYPTRTAPANTYQTMGTTPSMGDGITYPTRTVDLDSDHLLGERQRWMEEGEANGTADTQDHAYQNDALQQT</sequence>
<dbReference type="OrthoDB" id="9909019at2759"/>
<keyword evidence="4 7" id="KW-1133">Transmembrane helix</keyword>
<dbReference type="AlphaFoldDB" id="A0A812D3P5"/>
<evidence type="ECO:0000256" key="5">
    <source>
        <dbReference type="ARBA" id="ARBA00023136"/>
    </source>
</evidence>
<evidence type="ECO:0000256" key="8">
    <source>
        <dbReference type="SAM" id="MobiDB-lite"/>
    </source>
</evidence>
<gene>
    <name evidence="10" type="ORF">SPHA_46533</name>
</gene>
<reference evidence="10" key="1">
    <citation type="submission" date="2021-01" db="EMBL/GenBank/DDBJ databases">
        <authorList>
            <person name="Li R."/>
            <person name="Bekaert M."/>
        </authorList>
    </citation>
    <scope>NUCLEOTIDE SEQUENCE</scope>
    <source>
        <strain evidence="10">Farmed</strain>
    </source>
</reference>
<dbReference type="InterPro" id="IPR039859">
    <property type="entry name" value="PFA4/ZDH16/20/ERF2-like"/>
</dbReference>
<keyword evidence="2 7" id="KW-0808">Transferase</keyword>
<evidence type="ECO:0000256" key="6">
    <source>
        <dbReference type="ARBA" id="ARBA00023315"/>
    </source>
</evidence>
<evidence type="ECO:0000256" key="1">
    <source>
        <dbReference type="ARBA" id="ARBA00004141"/>
    </source>
</evidence>
<evidence type="ECO:0000256" key="7">
    <source>
        <dbReference type="RuleBase" id="RU079119"/>
    </source>
</evidence>
<evidence type="ECO:0000313" key="10">
    <source>
        <dbReference type="EMBL" id="CAE1287352.1"/>
    </source>
</evidence>
<dbReference type="Proteomes" id="UP000597762">
    <property type="component" value="Unassembled WGS sequence"/>
</dbReference>
<dbReference type="EC" id="2.3.1.225" evidence="7"/>
<feature type="region of interest" description="Disordered" evidence="8">
    <location>
        <begin position="332"/>
        <end position="353"/>
    </location>
</feature>
<dbReference type="InterPro" id="IPR001594">
    <property type="entry name" value="Palmitoyltrfase_DHHC"/>
</dbReference>
<feature type="transmembrane region" description="Helical" evidence="7">
    <location>
        <begin position="7"/>
        <end position="27"/>
    </location>
</feature>
<feature type="domain" description="Palmitoyltransferase DHHC" evidence="9">
    <location>
        <begin position="115"/>
        <end position="237"/>
    </location>
</feature>
<comment type="similarity">
    <text evidence="7">Belongs to the DHHC palmitoyltransferase family.</text>
</comment>
<comment type="subcellular location">
    <subcellularLocation>
        <location evidence="1">Membrane</location>
        <topology evidence="1">Multi-pass membrane protein</topology>
    </subcellularLocation>
</comment>
<dbReference type="EMBL" id="CAHIKZ030002459">
    <property type="protein sequence ID" value="CAE1287352.1"/>
    <property type="molecule type" value="Genomic_DNA"/>
</dbReference>
<evidence type="ECO:0000256" key="3">
    <source>
        <dbReference type="ARBA" id="ARBA00022692"/>
    </source>
</evidence>
<comment type="domain">
    <text evidence="7">The DHHC domain is required for palmitoyltransferase activity.</text>
</comment>
<feature type="transmembrane region" description="Helical" evidence="7">
    <location>
        <begin position="161"/>
        <end position="185"/>
    </location>
</feature>
<dbReference type="PANTHER" id="PTHR12246">
    <property type="entry name" value="PALMITOYLTRANSFERASE ZDHHC16"/>
    <property type="match status" value="1"/>
</dbReference>
<dbReference type="GO" id="GO:0016020">
    <property type="term" value="C:membrane"/>
    <property type="evidence" value="ECO:0007669"/>
    <property type="project" value="UniProtKB-SubCell"/>
</dbReference>
<keyword evidence="3 7" id="KW-0812">Transmembrane</keyword>
<organism evidence="10 11">
    <name type="scientific">Acanthosepion pharaonis</name>
    <name type="common">Pharaoh cuttlefish</name>
    <name type="synonym">Sepia pharaonis</name>
    <dbReference type="NCBI Taxonomy" id="158019"/>
    <lineage>
        <taxon>Eukaryota</taxon>
        <taxon>Metazoa</taxon>
        <taxon>Spiralia</taxon>
        <taxon>Lophotrochozoa</taxon>
        <taxon>Mollusca</taxon>
        <taxon>Cephalopoda</taxon>
        <taxon>Coleoidea</taxon>
        <taxon>Decapodiformes</taxon>
        <taxon>Sepiida</taxon>
        <taxon>Sepiina</taxon>
        <taxon>Sepiidae</taxon>
        <taxon>Acanthosepion</taxon>
    </lineage>
</organism>
<protein>
    <recommendedName>
        <fullName evidence="7">Palmitoyltransferase</fullName>
        <ecNumber evidence="7">2.3.1.225</ecNumber>
    </recommendedName>
</protein>
<keyword evidence="5 7" id="KW-0472">Membrane</keyword>
<dbReference type="Pfam" id="PF01529">
    <property type="entry name" value="DHHC"/>
    <property type="match status" value="1"/>
</dbReference>
<evidence type="ECO:0000256" key="4">
    <source>
        <dbReference type="ARBA" id="ARBA00022989"/>
    </source>
</evidence>
<keyword evidence="11" id="KW-1185">Reference proteome</keyword>
<evidence type="ECO:0000256" key="2">
    <source>
        <dbReference type="ARBA" id="ARBA00022679"/>
    </source>
</evidence>
<keyword evidence="6 7" id="KW-0012">Acyltransferase</keyword>
<dbReference type="GO" id="GO:0019706">
    <property type="term" value="F:protein-cysteine S-palmitoyltransferase activity"/>
    <property type="evidence" value="ECO:0007669"/>
    <property type="project" value="UniProtKB-EC"/>
</dbReference>
<feature type="transmembrane region" description="Helical" evidence="7">
    <location>
        <begin position="43"/>
        <end position="61"/>
    </location>
</feature>
<evidence type="ECO:0000259" key="9">
    <source>
        <dbReference type="Pfam" id="PF01529"/>
    </source>
</evidence>
<comment type="catalytic activity">
    <reaction evidence="7">
        <text>L-cysteinyl-[protein] + hexadecanoyl-CoA = S-hexadecanoyl-L-cysteinyl-[protein] + CoA</text>
        <dbReference type="Rhea" id="RHEA:36683"/>
        <dbReference type="Rhea" id="RHEA-COMP:10131"/>
        <dbReference type="Rhea" id="RHEA-COMP:11032"/>
        <dbReference type="ChEBI" id="CHEBI:29950"/>
        <dbReference type="ChEBI" id="CHEBI:57287"/>
        <dbReference type="ChEBI" id="CHEBI:57379"/>
        <dbReference type="ChEBI" id="CHEBI:74151"/>
        <dbReference type="EC" id="2.3.1.225"/>
    </reaction>
</comment>
<evidence type="ECO:0000313" key="11">
    <source>
        <dbReference type="Proteomes" id="UP000597762"/>
    </source>
</evidence>
<dbReference type="PROSITE" id="PS50216">
    <property type="entry name" value="DHHC"/>
    <property type="match status" value="1"/>
</dbReference>
<comment type="caution">
    <text evidence="10">The sequence shown here is derived from an EMBL/GenBank/DDBJ whole genome shotgun (WGS) entry which is preliminary data.</text>
</comment>
<proteinExistence type="inferred from homology"/>
<feature type="transmembrane region" description="Helical" evidence="7">
    <location>
        <begin position="205"/>
        <end position="228"/>
    </location>
</feature>
<accession>A0A812D3P5</accession>